<organism evidence="2 3">
    <name type="scientific">Bythopirellula polymerisocia</name>
    <dbReference type="NCBI Taxonomy" id="2528003"/>
    <lineage>
        <taxon>Bacteria</taxon>
        <taxon>Pseudomonadati</taxon>
        <taxon>Planctomycetota</taxon>
        <taxon>Planctomycetia</taxon>
        <taxon>Pirellulales</taxon>
        <taxon>Lacipirellulaceae</taxon>
        <taxon>Bythopirellula</taxon>
    </lineage>
</organism>
<protein>
    <submittedName>
        <fullName evidence="2">HNH endonuclease</fullName>
    </submittedName>
</protein>
<dbReference type="PANTHER" id="PTHR33877:SF1">
    <property type="entry name" value="TYPE IV METHYL-DIRECTED RESTRICTION ENZYME ECOKMCRA"/>
    <property type="match status" value="1"/>
</dbReference>
<proteinExistence type="predicted"/>
<dbReference type="GO" id="GO:0003676">
    <property type="term" value="F:nucleic acid binding"/>
    <property type="evidence" value="ECO:0007669"/>
    <property type="project" value="InterPro"/>
</dbReference>
<keyword evidence="2" id="KW-0255">Endonuclease</keyword>
<dbReference type="GO" id="GO:0008270">
    <property type="term" value="F:zinc ion binding"/>
    <property type="evidence" value="ECO:0007669"/>
    <property type="project" value="InterPro"/>
</dbReference>
<dbReference type="CDD" id="cd00085">
    <property type="entry name" value="HNHc"/>
    <property type="match status" value="1"/>
</dbReference>
<dbReference type="Proteomes" id="UP000318437">
    <property type="component" value="Unassembled WGS sequence"/>
</dbReference>
<sequence length="448" mass="50737">MAVFKTWVKNIFREIADPDRDVEITELAQLIQGGLAKHKRSFVLTEVLGDRSFKQSHLDEARLSVYEKYLARAWADGRMEASEKEILNWVAKCLELPKSMLKKANLEAARPRFAEALAIAMDDCVISSEEESHLHWIAKTAGYSLHEFMMEFFRTEGEQFLNGVFAASIEAEQSAIDSLDELIATAAKLGLPQEIVLKTIQPQAVRYIEHTLADAKQDEILGLEEEQLLNQLLKRFVLPKEVKSYISSELQEFHLLSELKRGKLPSLKQPSGVSLKAGELVHFHDGATWERLRLLKSGPSTDVHKGFLTISDSRMLFSSSTRSESFSYGSIVSYDLPGSVIKLQLRGRPMQRFVIQNGSKSPSAIFECALRMANQLLTNQDEKRRTRHIPRDIRQRVWQRYSGHCAECNATEYLEFDHVVPVAKGGSNSDANVQLLCRNCNLKKSDLI</sequence>
<accession>A0A5C6D274</accession>
<dbReference type="InterPro" id="IPR002711">
    <property type="entry name" value="HNH"/>
</dbReference>
<dbReference type="InterPro" id="IPR052892">
    <property type="entry name" value="NA-targeting_endonuclease"/>
</dbReference>
<dbReference type="PANTHER" id="PTHR33877">
    <property type="entry name" value="SLL1193 PROTEIN"/>
    <property type="match status" value="1"/>
</dbReference>
<dbReference type="RefSeq" id="WP_146447840.1">
    <property type="nucleotide sequence ID" value="NZ_SJPS01000001.1"/>
</dbReference>
<feature type="domain" description="HNH nuclease" evidence="1">
    <location>
        <begin position="392"/>
        <end position="442"/>
    </location>
</feature>
<dbReference type="GO" id="GO:0004519">
    <property type="term" value="F:endonuclease activity"/>
    <property type="evidence" value="ECO:0007669"/>
    <property type="project" value="UniProtKB-KW"/>
</dbReference>
<evidence type="ECO:0000259" key="1">
    <source>
        <dbReference type="SMART" id="SM00507"/>
    </source>
</evidence>
<dbReference type="EMBL" id="SJPS01000001">
    <property type="protein sequence ID" value="TWU29881.1"/>
    <property type="molecule type" value="Genomic_DNA"/>
</dbReference>
<dbReference type="InterPro" id="IPR003615">
    <property type="entry name" value="HNH_nuc"/>
</dbReference>
<keyword evidence="2" id="KW-0540">Nuclease</keyword>
<dbReference type="SMART" id="SM00507">
    <property type="entry name" value="HNHc"/>
    <property type="match status" value="1"/>
</dbReference>
<name>A0A5C6D274_9BACT</name>
<gene>
    <name evidence="2" type="ORF">Pla144_06610</name>
</gene>
<comment type="caution">
    <text evidence="2">The sequence shown here is derived from an EMBL/GenBank/DDBJ whole genome shotgun (WGS) entry which is preliminary data.</text>
</comment>
<reference evidence="2 3" key="1">
    <citation type="submission" date="2019-02" db="EMBL/GenBank/DDBJ databases">
        <title>Deep-cultivation of Planctomycetes and their phenomic and genomic characterization uncovers novel biology.</title>
        <authorList>
            <person name="Wiegand S."/>
            <person name="Jogler M."/>
            <person name="Boedeker C."/>
            <person name="Pinto D."/>
            <person name="Vollmers J."/>
            <person name="Rivas-Marin E."/>
            <person name="Kohn T."/>
            <person name="Peeters S.H."/>
            <person name="Heuer A."/>
            <person name="Rast P."/>
            <person name="Oberbeckmann S."/>
            <person name="Bunk B."/>
            <person name="Jeske O."/>
            <person name="Meyerdierks A."/>
            <person name="Storesund J.E."/>
            <person name="Kallscheuer N."/>
            <person name="Luecker S."/>
            <person name="Lage O.M."/>
            <person name="Pohl T."/>
            <person name="Merkel B.J."/>
            <person name="Hornburger P."/>
            <person name="Mueller R.-W."/>
            <person name="Bruemmer F."/>
            <person name="Labrenz M."/>
            <person name="Spormann A.M."/>
            <person name="Op Den Camp H."/>
            <person name="Overmann J."/>
            <person name="Amann R."/>
            <person name="Jetten M.S.M."/>
            <person name="Mascher T."/>
            <person name="Medema M.H."/>
            <person name="Devos D.P."/>
            <person name="Kaster A.-K."/>
            <person name="Ovreas L."/>
            <person name="Rohde M."/>
            <person name="Galperin M.Y."/>
            <person name="Jogler C."/>
        </authorList>
    </citation>
    <scope>NUCLEOTIDE SEQUENCE [LARGE SCALE GENOMIC DNA]</scope>
    <source>
        <strain evidence="2 3">Pla144</strain>
    </source>
</reference>
<evidence type="ECO:0000313" key="3">
    <source>
        <dbReference type="Proteomes" id="UP000318437"/>
    </source>
</evidence>
<dbReference type="Gene3D" id="1.10.30.50">
    <property type="match status" value="1"/>
</dbReference>
<dbReference type="AlphaFoldDB" id="A0A5C6D274"/>
<evidence type="ECO:0000313" key="2">
    <source>
        <dbReference type="EMBL" id="TWU29881.1"/>
    </source>
</evidence>
<dbReference type="OrthoDB" id="9802901at2"/>
<keyword evidence="3" id="KW-1185">Reference proteome</keyword>
<keyword evidence="2" id="KW-0378">Hydrolase</keyword>
<dbReference type="Pfam" id="PF01844">
    <property type="entry name" value="HNH"/>
    <property type="match status" value="1"/>
</dbReference>